<sequence>MQIDRNRLVIVLGMHRSGTSAVSRGLSTLGIELGENLHPPGADNPKGFWEDRAVLAINEALLARIGSAYDQLGLVGWELTDAPDISALQQQAGALFREKLRHGRCWGFKDPRTARLLSFWKAVAEREACDVGYLIVVRNPISVAKSLQARNRFPLEKSYYLWQEHLVQAIIGTHGQLRVVVDYDLLLEQPGQQWSRVARALSLRPPDPAKLSAYTSDFLDAGMRHTYHSRMEFGLDPALPKPVSVAYDWLQKAARDEVALDDTDFTQAFNRMQTALADMLPALRWMANQDREISLLERTVAQHNARLQEIYRSRSWRCTRPLRLIEHALRALARRRPESEER</sequence>
<evidence type="ECO:0000313" key="1">
    <source>
        <dbReference type="EMBL" id="SBT07449.1"/>
    </source>
</evidence>
<dbReference type="Proteomes" id="UP000199600">
    <property type="component" value="Unassembled WGS sequence"/>
</dbReference>
<dbReference type="PIRSF" id="PIRSF029407">
    <property type="entry name" value="UCP029407"/>
    <property type="match status" value="1"/>
</dbReference>
<dbReference type="EMBL" id="FLQY01000135">
    <property type="protein sequence ID" value="SBT07449.1"/>
    <property type="molecule type" value="Genomic_DNA"/>
</dbReference>
<evidence type="ECO:0000313" key="2">
    <source>
        <dbReference type="Proteomes" id="UP000199600"/>
    </source>
</evidence>
<dbReference type="InterPro" id="IPR027417">
    <property type="entry name" value="P-loop_NTPase"/>
</dbReference>
<name>A0A1A8XQL3_9RHOO</name>
<dbReference type="SUPFAM" id="SSF52540">
    <property type="entry name" value="P-loop containing nucleoside triphosphate hydrolases"/>
    <property type="match status" value="1"/>
</dbReference>
<dbReference type="InterPro" id="IPR014556">
    <property type="entry name" value="UCP029407"/>
</dbReference>
<keyword evidence="1" id="KW-0808">Transferase</keyword>
<dbReference type="GO" id="GO:0016740">
    <property type="term" value="F:transferase activity"/>
    <property type="evidence" value="ECO:0007669"/>
    <property type="project" value="UniProtKB-KW"/>
</dbReference>
<reference evidence="1 2" key="1">
    <citation type="submission" date="2016-06" db="EMBL/GenBank/DDBJ databases">
        <authorList>
            <person name="Kjaerup R.B."/>
            <person name="Dalgaard T.S."/>
            <person name="Juul-Madsen H.R."/>
        </authorList>
    </citation>
    <scope>NUCLEOTIDE SEQUENCE [LARGE SCALE GENOMIC DNA]</scope>
    <source>
        <strain evidence="1">2</strain>
    </source>
</reference>
<dbReference type="AlphaFoldDB" id="A0A1A8XQL3"/>
<accession>A0A1A8XQL3</accession>
<organism evidence="1 2">
    <name type="scientific">Candidatus Propionivibrio aalborgensis</name>
    <dbReference type="NCBI Taxonomy" id="1860101"/>
    <lineage>
        <taxon>Bacteria</taxon>
        <taxon>Pseudomonadati</taxon>
        <taxon>Pseudomonadota</taxon>
        <taxon>Betaproteobacteria</taxon>
        <taxon>Rhodocyclales</taxon>
        <taxon>Rhodocyclaceae</taxon>
        <taxon>Propionivibrio</taxon>
    </lineage>
</organism>
<keyword evidence="2" id="KW-1185">Reference proteome</keyword>
<dbReference type="Gene3D" id="3.40.50.300">
    <property type="entry name" value="P-loop containing nucleotide triphosphate hydrolases"/>
    <property type="match status" value="1"/>
</dbReference>
<gene>
    <name evidence="1" type="ORF">PROAA_220017</name>
</gene>
<dbReference type="RefSeq" id="WP_186410879.1">
    <property type="nucleotide sequence ID" value="NZ_FLQY01000135.1"/>
</dbReference>
<proteinExistence type="predicted"/>
<protein>
    <submittedName>
        <fullName evidence="1">Glycosyl transferase group 1</fullName>
    </submittedName>
</protein>